<dbReference type="PANTHER" id="PTHR30435">
    <property type="entry name" value="FLAGELLAR PROTEIN"/>
    <property type="match status" value="1"/>
</dbReference>
<sequence length="141" mass="15613">MIHGVVHSNPVNRVLTKSLGARAERNSVIANNIANAETPGFQRKEVRFEDHLRRALDSRALRGSTTQKKHLPLGSTRPEEVSHRVVRPNDPTLPSGVNNVDIDTEMAELAENEIGFRYAVNFLNGRHQKMNAAIQGNSVQG</sequence>
<dbReference type="Proteomes" id="UP000017148">
    <property type="component" value="Unassembled WGS sequence"/>
</dbReference>
<dbReference type="RefSeq" id="WP_022636816.1">
    <property type="nucleotide sequence ID" value="NZ_ASJR01000010.1"/>
</dbReference>
<feature type="domain" description="Flagellar basal body rod protein N-terminal" evidence="8">
    <location>
        <begin position="21"/>
        <end position="42"/>
    </location>
</feature>
<evidence type="ECO:0000256" key="6">
    <source>
        <dbReference type="PIRNR" id="PIRNR002889"/>
    </source>
</evidence>
<feature type="region of interest" description="Disordered" evidence="7">
    <location>
        <begin position="62"/>
        <end position="81"/>
    </location>
</feature>
<accession>U7D6X6</accession>
<comment type="caution">
    <text evidence="9">The sequence shown here is derived from an EMBL/GenBank/DDBJ whole genome shotgun (WGS) entry which is preliminary data.</text>
</comment>
<dbReference type="PIRSF" id="PIRSF002889">
    <property type="entry name" value="Rod_FlgB"/>
    <property type="match status" value="1"/>
</dbReference>
<evidence type="ECO:0000256" key="7">
    <source>
        <dbReference type="SAM" id="MobiDB-lite"/>
    </source>
</evidence>
<dbReference type="EMBL" id="ASJR01000010">
    <property type="protein sequence ID" value="ERP31693.1"/>
    <property type="molecule type" value="Genomic_DNA"/>
</dbReference>
<keyword evidence="9" id="KW-0282">Flagellum</keyword>
<evidence type="ECO:0000256" key="2">
    <source>
        <dbReference type="ARBA" id="ARBA00009677"/>
    </source>
</evidence>
<keyword evidence="9" id="KW-0966">Cell projection</keyword>
<evidence type="ECO:0000256" key="4">
    <source>
        <dbReference type="ARBA" id="ARBA00023143"/>
    </source>
</evidence>
<protein>
    <recommendedName>
        <fullName evidence="3 6">Flagellar basal body rod protein FlgB</fullName>
    </recommendedName>
</protein>
<evidence type="ECO:0000313" key="10">
    <source>
        <dbReference type="Proteomes" id="UP000017148"/>
    </source>
</evidence>
<dbReference type="InterPro" id="IPR001444">
    <property type="entry name" value="Flag_bb_rod_N"/>
</dbReference>
<comment type="similarity">
    <text evidence="2 6">Belongs to the flagella basal body rod proteins family.</text>
</comment>
<evidence type="ECO:0000256" key="3">
    <source>
        <dbReference type="ARBA" id="ARBA00014376"/>
    </source>
</evidence>
<evidence type="ECO:0000313" key="9">
    <source>
        <dbReference type="EMBL" id="ERP31693.1"/>
    </source>
</evidence>
<proteinExistence type="inferred from homology"/>
<dbReference type="AlphaFoldDB" id="U7D6X6"/>
<comment type="function">
    <text evidence="5 6">Structural component of flagellum, the bacterial motility apparatus. Part of the rod structure of flagellar basal body.</text>
</comment>
<keyword evidence="10" id="KW-1185">Reference proteome</keyword>
<keyword evidence="4 6" id="KW-0975">Bacterial flagellum</keyword>
<dbReference type="InterPro" id="IPR006300">
    <property type="entry name" value="FlgB"/>
</dbReference>
<dbReference type="GO" id="GO:0071978">
    <property type="term" value="P:bacterial-type flagellum-dependent swarming motility"/>
    <property type="evidence" value="ECO:0007669"/>
    <property type="project" value="TreeGrafter"/>
</dbReference>
<dbReference type="eggNOG" id="COG1815">
    <property type="taxonomic scope" value="Bacteria"/>
</dbReference>
<evidence type="ECO:0000256" key="1">
    <source>
        <dbReference type="ARBA" id="ARBA00004117"/>
    </source>
</evidence>
<keyword evidence="9" id="KW-0969">Cilium</keyword>
<dbReference type="OrthoDB" id="9792068at2"/>
<evidence type="ECO:0000256" key="5">
    <source>
        <dbReference type="ARBA" id="ARBA00024934"/>
    </source>
</evidence>
<reference evidence="9 10" key="1">
    <citation type="journal article" date="2013" name="Environ. Microbiol.">
        <title>Genome analysis of Chitinivibrio alkaliphilus gen. nov., sp. nov., a novel extremely haloalkaliphilic anaerobic chitinolytic bacterium from the candidate phylum Termite Group 3.</title>
        <authorList>
            <person name="Sorokin D.Y."/>
            <person name="Gumerov V.M."/>
            <person name="Rakitin A.L."/>
            <person name="Beletsky A.V."/>
            <person name="Damste J.S."/>
            <person name="Muyzer G."/>
            <person name="Mardanov A.V."/>
            <person name="Ravin N.V."/>
        </authorList>
    </citation>
    <scope>NUCLEOTIDE SEQUENCE [LARGE SCALE GENOMIC DNA]</scope>
    <source>
        <strain evidence="9 10">ACht1</strain>
    </source>
</reference>
<dbReference type="STRING" id="1313304.CALK_1353"/>
<evidence type="ECO:0000259" key="8">
    <source>
        <dbReference type="Pfam" id="PF00460"/>
    </source>
</evidence>
<dbReference type="PANTHER" id="PTHR30435:SF12">
    <property type="entry name" value="FLAGELLAR BASAL BODY ROD PROTEIN FLGB"/>
    <property type="match status" value="1"/>
</dbReference>
<comment type="subunit">
    <text evidence="6">The basal body constitutes a major portion of the flagellar organelle and consists of a number of rings mounted on a central rod.</text>
</comment>
<gene>
    <name evidence="9" type="ORF">CALK_1353</name>
</gene>
<dbReference type="Pfam" id="PF00460">
    <property type="entry name" value="Flg_bb_rod"/>
    <property type="match status" value="1"/>
</dbReference>
<dbReference type="GO" id="GO:0030694">
    <property type="term" value="C:bacterial-type flagellum basal body, rod"/>
    <property type="evidence" value="ECO:0007669"/>
    <property type="project" value="InterPro"/>
</dbReference>
<organism evidence="9 10">
    <name type="scientific">Chitinivibrio alkaliphilus ACht1</name>
    <dbReference type="NCBI Taxonomy" id="1313304"/>
    <lineage>
        <taxon>Bacteria</taxon>
        <taxon>Pseudomonadati</taxon>
        <taxon>Fibrobacterota</taxon>
        <taxon>Chitinivibrionia</taxon>
        <taxon>Chitinivibrionales</taxon>
        <taxon>Chitinivibrionaceae</taxon>
        <taxon>Chitinivibrio</taxon>
    </lineage>
</organism>
<dbReference type="NCBIfam" id="TIGR01396">
    <property type="entry name" value="FlgB"/>
    <property type="match status" value="1"/>
</dbReference>
<name>U7D6X6_9BACT</name>
<comment type="subcellular location">
    <subcellularLocation>
        <location evidence="1 6">Bacterial flagellum basal body</location>
    </subcellularLocation>
</comment>